<feature type="compositionally biased region" description="Polar residues" evidence="1">
    <location>
        <begin position="333"/>
        <end position="344"/>
    </location>
</feature>
<feature type="region of interest" description="Disordered" evidence="1">
    <location>
        <begin position="250"/>
        <end position="362"/>
    </location>
</feature>
<proteinExistence type="predicted"/>
<dbReference type="Proteomes" id="UP000193560">
    <property type="component" value="Unassembled WGS sequence"/>
</dbReference>
<evidence type="ECO:0000256" key="1">
    <source>
        <dbReference type="SAM" id="MobiDB-lite"/>
    </source>
</evidence>
<accession>A0A1X2IIG1</accession>
<reference evidence="2 3" key="1">
    <citation type="submission" date="2016-07" db="EMBL/GenBank/DDBJ databases">
        <title>Pervasive Adenine N6-methylation of Active Genes in Fungi.</title>
        <authorList>
            <consortium name="DOE Joint Genome Institute"/>
            <person name="Mondo S.J."/>
            <person name="Dannebaum R.O."/>
            <person name="Kuo R.C."/>
            <person name="Labutti K."/>
            <person name="Haridas S."/>
            <person name="Kuo A."/>
            <person name="Salamov A."/>
            <person name="Ahrendt S.R."/>
            <person name="Lipzen A."/>
            <person name="Sullivan W."/>
            <person name="Andreopoulos W.B."/>
            <person name="Clum A."/>
            <person name="Lindquist E."/>
            <person name="Daum C."/>
            <person name="Ramamoorthy G.K."/>
            <person name="Gryganskyi A."/>
            <person name="Culley D."/>
            <person name="Magnuson J.K."/>
            <person name="James T.Y."/>
            <person name="O'Malley M.A."/>
            <person name="Stajich J.E."/>
            <person name="Spatafora J.W."/>
            <person name="Visel A."/>
            <person name="Grigoriev I.V."/>
        </authorList>
    </citation>
    <scope>NUCLEOTIDE SEQUENCE [LARGE SCALE GENOMIC DNA]</scope>
    <source>
        <strain evidence="2 3">NRRL 1336</strain>
    </source>
</reference>
<keyword evidence="3" id="KW-1185">Reference proteome</keyword>
<feature type="region of interest" description="Disordered" evidence="1">
    <location>
        <begin position="194"/>
        <end position="230"/>
    </location>
</feature>
<feature type="compositionally biased region" description="Polar residues" evidence="1">
    <location>
        <begin position="198"/>
        <end position="230"/>
    </location>
</feature>
<dbReference type="EMBL" id="MCGE01000010">
    <property type="protein sequence ID" value="ORZ17100.1"/>
    <property type="molecule type" value="Genomic_DNA"/>
</dbReference>
<comment type="caution">
    <text evidence="2">The sequence shown here is derived from an EMBL/GenBank/DDBJ whole genome shotgun (WGS) entry which is preliminary data.</text>
</comment>
<feature type="compositionally biased region" description="Low complexity" evidence="1">
    <location>
        <begin position="250"/>
        <end position="283"/>
    </location>
</feature>
<protein>
    <submittedName>
        <fullName evidence="2">Uncharacterized protein</fullName>
    </submittedName>
</protein>
<sequence>MNRQRATSEIQIADMNQQINELRILLVEATISSQSYRFALNDMEYQTTHEKLLNKKLYKRHEDDVLYIETLENQINALEIKMKDLESDNDVNRVTLEEQHKKWVSTEAVYATQLNDMDKRFQQQSKTIDDLSRKSDELTKKNRSDQIKMEMQMREMERTHESEFNELRLGFQQRLKQAGLDGIWMTNLHSDFEHTSKGRNNSQPKEQYRLQQNSHHYQQNPSQQSPITMHSSLGQTQPQLILPLHIEEPAPTAPAAPAAPAAPEETAAPAETVAPAETAITTPSKFPPKKTSESKSARQPLKAISSPQSQSISQSPPISPILPVTGSEKPASMNIQNSPKTKTVASKEKNSGNDQEVFDSTAECSSQTTDLIKHVVSTDSSSDDDLVMIGGFNNGRQWLTNDHHNSKTHHYTPPQDNRTHREKNHADPHTSNIIITNRKIQNHPTIARKTNTNTRYAGASVTKS</sequence>
<feature type="region of interest" description="Disordered" evidence="1">
    <location>
        <begin position="125"/>
        <end position="144"/>
    </location>
</feature>
<gene>
    <name evidence="2" type="ORF">BCR42DRAFT_26127</name>
</gene>
<feature type="region of interest" description="Disordered" evidence="1">
    <location>
        <begin position="404"/>
        <end position="430"/>
    </location>
</feature>
<evidence type="ECO:0000313" key="3">
    <source>
        <dbReference type="Proteomes" id="UP000193560"/>
    </source>
</evidence>
<feature type="compositionally biased region" description="Low complexity" evidence="1">
    <location>
        <begin position="304"/>
        <end position="316"/>
    </location>
</feature>
<organism evidence="2 3">
    <name type="scientific">Absidia repens</name>
    <dbReference type="NCBI Taxonomy" id="90262"/>
    <lineage>
        <taxon>Eukaryota</taxon>
        <taxon>Fungi</taxon>
        <taxon>Fungi incertae sedis</taxon>
        <taxon>Mucoromycota</taxon>
        <taxon>Mucoromycotina</taxon>
        <taxon>Mucoromycetes</taxon>
        <taxon>Mucorales</taxon>
        <taxon>Cunninghamellaceae</taxon>
        <taxon>Absidia</taxon>
    </lineage>
</organism>
<dbReference type="AlphaFoldDB" id="A0A1X2IIG1"/>
<name>A0A1X2IIG1_9FUNG</name>
<evidence type="ECO:0000313" key="2">
    <source>
        <dbReference type="EMBL" id="ORZ17100.1"/>
    </source>
</evidence>